<name>A0ABY6HYY4_9ARCH</name>
<dbReference type="SUPFAM" id="SSF52733">
    <property type="entry name" value="Nicotinate mononucleotide:5,6-dimethylbenzimidazole phosphoribosyltransferase (CobT)"/>
    <property type="match status" value="1"/>
</dbReference>
<keyword evidence="3" id="KW-1185">Reference proteome</keyword>
<dbReference type="Gene3D" id="3.40.50.10210">
    <property type="match status" value="1"/>
</dbReference>
<proteinExistence type="inferred from homology"/>
<dbReference type="InterPro" id="IPR002805">
    <property type="entry name" value="Nict_dMeBzImd_PRibTrfase_arc"/>
</dbReference>
<evidence type="ECO:0000313" key="3">
    <source>
        <dbReference type="Proteomes" id="UP001208689"/>
    </source>
</evidence>
<dbReference type="InterPro" id="IPR036087">
    <property type="entry name" value="Nict_dMeBzImd_PRibTrfase_sf"/>
</dbReference>
<dbReference type="NCBIfam" id="TIGR00303">
    <property type="entry name" value="nicotinate mononucleotide-dependent phosphoribosyltransferase CobT"/>
    <property type="match status" value="1"/>
</dbReference>
<accession>A0ABY6HYY4</accession>
<evidence type="ECO:0000256" key="1">
    <source>
        <dbReference type="HAMAP-Rule" id="MF_01086"/>
    </source>
</evidence>
<sequence>MDSILKIGNQGRCDLFLNHIVGKSPLLVTVIGNTETGKIPGISAAGANPNITDFTPAADIEYLYYEFCKCIQGVPVTPTGIPTPGIITKAIIDHLDFPHLTVIGGVNIFPSAPFISLGGNAGGDISTGSAVENPEKIFANGEILGKNLSKIANYLVIGESIAGGTTTALGVLTALGYDANNKVSSSLPENPSRLKIDIVTSGLKARNLKKGDLKEDPLNAIKYFGDPMQAAVLGIISGVSGKIPVLLAGGTQMAAVLALAQNLNPNLISNVAIGTTKWIVNDESSDILNLINQINPTVPILAANFNFGDIKYEGLRVYETGMVKEGVGAGGCAIAAIMTDPKKMTIDILQKEIEKKYEHLSL</sequence>
<dbReference type="Proteomes" id="UP001208689">
    <property type="component" value="Chromosome"/>
</dbReference>
<dbReference type="CDD" id="cd02439">
    <property type="entry name" value="DMB-PRT_CobT"/>
    <property type="match status" value="1"/>
</dbReference>
<dbReference type="PANTHER" id="PTHR38811">
    <property type="match status" value="1"/>
</dbReference>
<dbReference type="EMBL" id="CP104013">
    <property type="protein sequence ID" value="UYP48635.1"/>
    <property type="molecule type" value="Genomic_DNA"/>
</dbReference>
<organism evidence="2 3">
    <name type="scientific">Candidatus Lokiarchaeum ossiferum</name>
    <dbReference type="NCBI Taxonomy" id="2951803"/>
    <lineage>
        <taxon>Archaea</taxon>
        <taxon>Promethearchaeati</taxon>
        <taxon>Promethearchaeota</taxon>
        <taxon>Promethearchaeia</taxon>
        <taxon>Promethearchaeales</taxon>
        <taxon>Promethearchaeaceae</taxon>
        <taxon>Candidatus Lokiarchaeum</taxon>
    </lineage>
</organism>
<dbReference type="NCBIfam" id="NF003372">
    <property type="entry name" value="PRK04447.1-5"/>
    <property type="match status" value="1"/>
</dbReference>
<dbReference type="PANTHER" id="PTHR38811:SF1">
    <property type="entry name" value="UPF0284 PROTEIN SLL1500"/>
    <property type="match status" value="1"/>
</dbReference>
<protein>
    <recommendedName>
        <fullName evidence="1">UPF0284 protein NEF87_004920</fullName>
    </recommendedName>
</protein>
<reference evidence="2" key="1">
    <citation type="submission" date="2022-09" db="EMBL/GenBank/DDBJ databases">
        <title>Actin cytoskeleton and complex cell architecture in an #Asgard archaeon.</title>
        <authorList>
            <person name="Ponce Toledo R.I."/>
            <person name="Schleper C."/>
            <person name="Rodrigues Oliveira T."/>
            <person name="Wollweber F."/>
            <person name="Xu J."/>
            <person name="Rittmann S."/>
            <person name="Klingl A."/>
            <person name="Pilhofer M."/>
        </authorList>
    </citation>
    <scope>NUCLEOTIDE SEQUENCE</scope>
    <source>
        <strain evidence="2">B-35</strain>
    </source>
</reference>
<comment type="similarity">
    <text evidence="1">Belongs to the UPF0284 family.</text>
</comment>
<dbReference type="HAMAP" id="MF_01086">
    <property type="entry name" value="UPF0284"/>
    <property type="match status" value="1"/>
</dbReference>
<gene>
    <name evidence="2" type="ORF">NEF87_004920</name>
</gene>
<dbReference type="InterPro" id="IPR003200">
    <property type="entry name" value="Nict_dMeBzImd_PRibTrfase"/>
</dbReference>
<evidence type="ECO:0000313" key="2">
    <source>
        <dbReference type="EMBL" id="UYP48635.1"/>
    </source>
</evidence>
<dbReference type="Pfam" id="PF02277">
    <property type="entry name" value="DBI_PRT"/>
    <property type="match status" value="1"/>
</dbReference>